<reference evidence="1 2" key="1">
    <citation type="journal article" date="2019" name="Nat. Ecol. Evol.">
        <title>Megaphylogeny resolves global patterns of mushroom evolution.</title>
        <authorList>
            <person name="Varga T."/>
            <person name="Krizsan K."/>
            <person name="Foldi C."/>
            <person name="Dima B."/>
            <person name="Sanchez-Garcia M."/>
            <person name="Sanchez-Ramirez S."/>
            <person name="Szollosi G.J."/>
            <person name="Szarkandi J.G."/>
            <person name="Papp V."/>
            <person name="Albert L."/>
            <person name="Andreopoulos W."/>
            <person name="Angelini C."/>
            <person name="Antonin V."/>
            <person name="Barry K.W."/>
            <person name="Bougher N.L."/>
            <person name="Buchanan P."/>
            <person name="Buyck B."/>
            <person name="Bense V."/>
            <person name="Catcheside P."/>
            <person name="Chovatia M."/>
            <person name="Cooper J."/>
            <person name="Damon W."/>
            <person name="Desjardin D."/>
            <person name="Finy P."/>
            <person name="Geml J."/>
            <person name="Haridas S."/>
            <person name="Hughes K."/>
            <person name="Justo A."/>
            <person name="Karasinski D."/>
            <person name="Kautmanova I."/>
            <person name="Kiss B."/>
            <person name="Kocsube S."/>
            <person name="Kotiranta H."/>
            <person name="LaButti K.M."/>
            <person name="Lechner B.E."/>
            <person name="Liimatainen K."/>
            <person name="Lipzen A."/>
            <person name="Lukacs Z."/>
            <person name="Mihaltcheva S."/>
            <person name="Morgado L.N."/>
            <person name="Niskanen T."/>
            <person name="Noordeloos M.E."/>
            <person name="Ohm R.A."/>
            <person name="Ortiz-Santana B."/>
            <person name="Ovrebo C."/>
            <person name="Racz N."/>
            <person name="Riley R."/>
            <person name="Savchenko A."/>
            <person name="Shiryaev A."/>
            <person name="Soop K."/>
            <person name="Spirin V."/>
            <person name="Szebenyi C."/>
            <person name="Tomsovsky M."/>
            <person name="Tulloss R.E."/>
            <person name="Uehling J."/>
            <person name="Grigoriev I.V."/>
            <person name="Vagvolgyi C."/>
            <person name="Papp T."/>
            <person name="Martin F.M."/>
            <person name="Miettinen O."/>
            <person name="Hibbett D.S."/>
            <person name="Nagy L.G."/>
        </authorList>
    </citation>
    <scope>NUCLEOTIDE SEQUENCE [LARGE SCALE GENOMIC DNA]</scope>
    <source>
        <strain evidence="1 2">NL-1719</strain>
    </source>
</reference>
<evidence type="ECO:0000313" key="1">
    <source>
        <dbReference type="EMBL" id="TFK72078.1"/>
    </source>
</evidence>
<organism evidence="1 2">
    <name type="scientific">Pluteus cervinus</name>
    <dbReference type="NCBI Taxonomy" id="181527"/>
    <lineage>
        <taxon>Eukaryota</taxon>
        <taxon>Fungi</taxon>
        <taxon>Dikarya</taxon>
        <taxon>Basidiomycota</taxon>
        <taxon>Agaricomycotina</taxon>
        <taxon>Agaricomycetes</taxon>
        <taxon>Agaricomycetidae</taxon>
        <taxon>Agaricales</taxon>
        <taxon>Pluteineae</taxon>
        <taxon>Pluteaceae</taxon>
        <taxon>Pluteus</taxon>
    </lineage>
</organism>
<sequence length="300" mass="33779">MEDDMTIPLDGVSTTFARNCFAVAAVALLIYECIITHQDERRYIWKGPPNIYKFIYLFSRYFILVTQIVGLGFMTIVLSRPVQPAVCYSWYRFEAIRLQLILACVEVILALRVYALHDRSPRIGILLLCILCISNTVEMVCAIRSVDKTSFDDTCIFLSSSREAIIQYPAALLFTHTSIFVLTIYKRNIIPRDRWHDVPVLRIITRDGLVAFGIISVISSVVVPYSSFKHPIAHHVLPWLIALPSIGACRMIANTQCLHERPQDPPPSALQTIGPDNTIELSTVVIIESRTSLECIVAPG</sequence>
<gene>
    <name evidence="1" type="ORF">BDN72DRAFT_378331</name>
</gene>
<dbReference type="EMBL" id="ML208289">
    <property type="protein sequence ID" value="TFK72078.1"/>
    <property type="molecule type" value="Genomic_DNA"/>
</dbReference>
<proteinExistence type="predicted"/>
<accession>A0ACD3B261</accession>
<protein>
    <submittedName>
        <fullName evidence="1">Uncharacterized protein</fullName>
    </submittedName>
</protein>
<name>A0ACD3B261_9AGAR</name>
<evidence type="ECO:0000313" key="2">
    <source>
        <dbReference type="Proteomes" id="UP000308600"/>
    </source>
</evidence>
<keyword evidence="2" id="KW-1185">Reference proteome</keyword>
<dbReference type="Proteomes" id="UP000308600">
    <property type="component" value="Unassembled WGS sequence"/>
</dbReference>